<feature type="transmembrane region" description="Helical" evidence="5">
    <location>
        <begin position="206"/>
        <end position="224"/>
    </location>
</feature>
<feature type="transmembrane region" description="Helical" evidence="5">
    <location>
        <begin position="77"/>
        <end position="95"/>
    </location>
</feature>
<keyword evidence="4 5" id="KW-0472">Membrane</keyword>
<evidence type="ECO:0000256" key="6">
    <source>
        <dbReference type="SAM" id="MobiDB-lite"/>
    </source>
</evidence>
<dbReference type="GO" id="GO:0000139">
    <property type="term" value="C:Golgi membrane"/>
    <property type="evidence" value="ECO:0007669"/>
    <property type="project" value="UniProtKB-SubCell"/>
</dbReference>
<comment type="subcellular location">
    <subcellularLocation>
        <location evidence="5">Golgi apparatus membrane</location>
        <topology evidence="5">Multi-pass membrane protein</topology>
    </subcellularLocation>
    <subcellularLocation>
        <location evidence="5">Cytoplasmic vesicle membrane</location>
        <topology evidence="5">Multi-pass membrane protein</topology>
    </subcellularLocation>
    <subcellularLocation>
        <location evidence="5">Endoplasmic reticulum membrane</location>
        <topology evidence="5">Multi-pass membrane protein</topology>
    </subcellularLocation>
    <subcellularLocation>
        <location evidence="1">Membrane</location>
        <topology evidence="1">Multi-pass membrane protein</topology>
    </subcellularLocation>
</comment>
<comment type="caution">
    <text evidence="7">The sequence shown here is derived from an EMBL/GenBank/DDBJ whole genome shotgun (WGS) entry which is preliminary data.</text>
</comment>
<feature type="transmembrane region" description="Helical" evidence="5">
    <location>
        <begin position="140"/>
        <end position="160"/>
    </location>
</feature>
<dbReference type="FunCoup" id="A0A1Y2G4N4">
    <property type="interactions" value="185"/>
</dbReference>
<keyword evidence="8" id="KW-1185">Reference proteome</keyword>
<sequence>MASPKGEYKAVPVDEEKATGPSRSGSISQAPLGLRAERSLADQVLNHPALPVASYCVASILMTVINKYVVSGSHFNMNFLLLAIQSTVCVLCVAACKQLGVINYASFDKDAARKWFPISFLLVCVIYTGSKALQFLSIPIYTIFKNLTIIVIAYGEVLYFPGSSITSLTMVSFALMVISSLVAASGDITAALTGEVASKSGGSPAGYLWMFANCFVSAAFVLSMRKRIKVTGFSDWETLRYNNLLSIPPLVIFSLILEDWSYESLVRNFPAENRVSLLSLMAFSGGAAVGISFATAWVIRTTSSTTFSMVGALNKLPVAASGILFFGDPASFSSVSAIVLGFLAGLVYSAAKSAQKKRESSPLRAA</sequence>
<feature type="transmembrane region" description="Helical" evidence="5">
    <location>
        <begin position="167"/>
        <end position="186"/>
    </location>
</feature>
<feature type="transmembrane region" description="Helical" evidence="5">
    <location>
        <begin position="115"/>
        <end position="134"/>
    </location>
</feature>
<keyword evidence="3 5" id="KW-1133">Transmembrane helix</keyword>
<comment type="function">
    <text evidence="5">Involved in the import of GDP-mannose from the cytoplasm into the Golgi lumen.</text>
</comment>
<feature type="transmembrane region" description="Helical" evidence="5">
    <location>
        <begin position="277"/>
        <end position="299"/>
    </location>
</feature>
<accession>A0A1Y2G4N4</accession>
<keyword evidence="2 5" id="KW-0812">Transmembrane</keyword>
<evidence type="ECO:0000313" key="8">
    <source>
        <dbReference type="Proteomes" id="UP000193467"/>
    </source>
</evidence>
<protein>
    <recommendedName>
        <fullName evidence="5">GDP-mannose transporter</fullName>
        <shortName evidence="5">GMT</shortName>
    </recommendedName>
</protein>
<dbReference type="AlphaFoldDB" id="A0A1Y2G4N4"/>
<keyword evidence="5" id="KW-0333">Golgi apparatus</keyword>
<dbReference type="InParanoid" id="A0A1Y2G4N4"/>
<feature type="transmembrane region" description="Helical" evidence="5">
    <location>
        <begin position="332"/>
        <end position="351"/>
    </location>
</feature>
<proteinExistence type="inferred from homology"/>
<evidence type="ECO:0000256" key="4">
    <source>
        <dbReference type="ARBA" id="ARBA00023136"/>
    </source>
</evidence>
<evidence type="ECO:0000256" key="1">
    <source>
        <dbReference type="ARBA" id="ARBA00004141"/>
    </source>
</evidence>
<keyword evidence="5" id="KW-0256">Endoplasmic reticulum</keyword>
<dbReference type="NCBIfam" id="TIGR00803">
    <property type="entry name" value="nst"/>
    <property type="match status" value="1"/>
</dbReference>
<name>A0A1Y2G4N4_9BASI</name>
<keyword evidence="5" id="KW-0813">Transport</keyword>
<comment type="similarity">
    <text evidence="5">Belongs to the TPT transporter family. SLC35D subfamily.</text>
</comment>
<dbReference type="GO" id="GO:0030659">
    <property type="term" value="C:cytoplasmic vesicle membrane"/>
    <property type="evidence" value="ECO:0007669"/>
    <property type="project" value="UniProtKB-SubCell"/>
</dbReference>
<dbReference type="OrthoDB" id="417037at2759"/>
<evidence type="ECO:0000256" key="2">
    <source>
        <dbReference type="ARBA" id="ARBA00022692"/>
    </source>
</evidence>
<evidence type="ECO:0000313" key="7">
    <source>
        <dbReference type="EMBL" id="ORY90206.1"/>
    </source>
</evidence>
<evidence type="ECO:0000256" key="5">
    <source>
        <dbReference type="RuleBase" id="RU367097"/>
    </source>
</evidence>
<comment type="subunit">
    <text evidence="5">Homooligomer.</text>
</comment>
<dbReference type="InterPro" id="IPR050186">
    <property type="entry name" value="TPT_transporter"/>
</dbReference>
<keyword evidence="5" id="KW-0762">Sugar transport</keyword>
<reference evidence="7 8" key="1">
    <citation type="submission" date="2016-07" db="EMBL/GenBank/DDBJ databases">
        <title>Pervasive Adenine N6-methylation of Active Genes in Fungi.</title>
        <authorList>
            <consortium name="DOE Joint Genome Institute"/>
            <person name="Mondo S.J."/>
            <person name="Dannebaum R.O."/>
            <person name="Kuo R.C."/>
            <person name="Labutti K."/>
            <person name="Haridas S."/>
            <person name="Kuo A."/>
            <person name="Salamov A."/>
            <person name="Ahrendt S.R."/>
            <person name="Lipzen A."/>
            <person name="Sullivan W."/>
            <person name="Andreopoulos W.B."/>
            <person name="Clum A."/>
            <person name="Lindquist E."/>
            <person name="Daum C."/>
            <person name="Ramamoorthy G.K."/>
            <person name="Gryganskyi A."/>
            <person name="Culley D."/>
            <person name="Magnuson J.K."/>
            <person name="James T.Y."/>
            <person name="O'Malley M.A."/>
            <person name="Stajich J.E."/>
            <person name="Spatafora J.W."/>
            <person name="Visel A."/>
            <person name="Grigoriev I.V."/>
        </authorList>
    </citation>
    <scope>NUCLEOTIDE SEQUENCE [LARGE SCALE GENOMIC DNA]</scope>
    <source>
        <strain evidence="7 8">62-1032</strain>
    </source>
</reference>
<feature type="compositionally biased region" description="Basic and acidic residues" evidence="6">
    <location>
        <begin position="1"/>
        <end position="18"/>
    </location>
</feature>
<dbReference type="PANTHER" id="PTHR11132">
    <property type="entry name" value="SOLUTE CARRIER FAMILY 35"/>
    <property type="match status" value="1"/>
</dbReference>
<dbReference type="InterPro" id="IPR037185">
    <property type="entry name" value="EmrE-like"/>
</dbReference>
<organism evidence="7 8">
    <name type="scientific">Leucosporidium creatinivorum</name>
    <dbReference type="NCBI Taxonomy" id="106004"/>
    <lineage>
        <taxon>Eukaryota</taxon>
        <taxon>Fungi</taxon>
        <taxon>Dikarya</taxon>
        <taxon>Basidiomycota</taxon>
        <taxon>Pucciniomycotina</taxon>
        <taxon>Microbotryomycetes</taxon>
        <taxon>Leucosporidiales</taxon>
        <taxon>Leucosporidium</taxon>
    </lineage>
</organism>
<dbReference type="GO" id="GO:0005789">
    <property type="term" value="C:endoplasmic reticulum membrane"/>
    <property type="evidence" value="ECO:0007669"/>
    <property type="project" value="UniProtKB-SubCell"/>
</dbReference>
<keyword evidence="5" id="KW-0968">Cytoplasmic vesicle</keyword>
<feature type="region of interest" description="Disordered" evidence="6">
    <location>
        <begin position="1"/>
        <end position="29"/>
    </location>
</feature>
<feature type="transmembrane region" description="Helical" evidence="5">
    <location>
        <begin position="44"/>
        <end position="65"/>
    </location>
</feature>
<gene>
    <name evidence="7" type="ORF">BCR35DRAFT_261859</name>
</gene>
<evidence type="ECO:0000256" key="3">
    <source>
        <dbReference type="ARBA" id="ARBA00022989"/>
    </source>
</evidence>
<dbReference type="Proteomes" id="UP000193467">
    <property type="component" value="Unassembled WGS sequence"/>
</dbReference>
<dbReference type="SUPFAM" id="SSF103481">
    <property type="entry name" value="Multidrug resistance efflux transporter EmrE"/>
    <property type="match status" value="1"/>
</dbReference>
<dbReference type="EMBL" id="MCGR01000004">
    <property type="protein sequence ID" value="ORY90206.1"/>
    <property type="molecule type" value="Genomic_DNA"/>
</dbReference>